<dbReference type="EMBL" id="KZ997109">
    <property type="protein sequence ID" value="RKO87862.1"/>
    <property type="molecule type" value="Genomic_DNA"/>
</dbReference>
<dbReference type="OrthoDB" id="6235964at2759"/>
<evidence type="ECO:0000313" key="2">
    <source>
        <dbReference type="EMBL" id="RKO87862.1"/>
    </source>
</evidence>
<dbReference type="GO" id="GO:0048270">
    <property type="term" value="F:methionine adenosyltransferase regulator activity"/>
    <property type="evidence" value="ECO:0007669"/>
    <property type="project" value="TreeGrafter"/>
</dbReference>
<dbReference type="InterPro" id="IPR029903">
    <property type="entry name" value="RmlD-like-bd"/>
</dbReference>
<dbReference type="PANTHER" id="PTHR10491">
    <property type="entry name" value="DTDP-4-DEHYDRORHAMNOSE REDUCTASE"/>
    <property type="match status" value="1"/>
</dbReference>
<evidence type="ECO:0000259" key="1">
    <source>
        <dbReference type="Pfam" id="PF04321"/>
    </source>
</evidence>
<accession>A0A4P9W737</accession>
<keyword evidence="3" id="KW-1185">Reference proteome</keyword>
<dbReference type="Proteomes" id="UP000269721">
    <property type="component" value="Unassembled WGS sequence"/>
</dbReference>
<gene>
    <name evidence="2" type="ORF">BDK51DRAFT_21767</name>
</gene>
<dbReference type="GO" id="GO:0048269">
    <property type="term" value="C:methionine adenosyltransferase complex"/>
    <property type="evidence" value="ECO:0007669"/>
    <property type="project" value="TreeGrafter"/>
</dbReference>
<reference evidence="3" key="1">
    <citation type="journal article" date="2018" name="Nat. Microbiol.">
        <title>Leveraging single-cell genomics to expand the fungal tree of life.</title>
        <authorList>
            <person name="Ahrendt S.R."/>
            <person name="Quandt C.A."/>
            <person name="Ciobanu D."/>
            <person name="Clum A."/>
            <person name="Salamov A."/>
            <person name="Andreopoulos B."/>
            <person name="Cheng J.F."/>
            <person name="Woyke T."/>
            <person name="Pelin A."/>
            <person name="Henrissat B."/>
            <person name="Reynolds N.K."/>
            <person name="Benny G.L."/>
            <person name="Smith M.E."/>
            <person name="James T.Y."/>
            <person name="Grigoriev I.V."/>
        </authorList>
    </citation>
    <scope>NUCLEOTIDE SEQUENCE [LARGE SCALE GENOMIC DNA]</scope>
</reference>
<dbReference type="CDD" id="cd05254">
    <property type="entry name" value="dTDP_HR_like_SDR_e"/>
    <property type="match status" value="1"/>
</dbReference>
<protein>
    <submittedName>
        <fullName evidence="2">RmlD substrate binding domain-containing protein</fullName>
    </submittedName>
</protein>
<dbReference type="UniPathway" id="UPA00315">
    <property type="reaction ID" value="UER00080"/>
</dbReference>
<name>A0A4P9W737_9FUNG</name>
<dbReference type="GO" id="GO:0006556">
    <property type="term" value="P:S-adenosylmethionine biosynthetic process"/>
    <property type="evidence" value="ECO:0007669"/>
    <property type="project" value="UniProtKB-UniPathway"/>
</dbReference>
<evidence type="ECO:0000313" key="3">
    <source>
        <dbReference type="Proteomes" id="UP000269721"/>
    </source>
</evidence>
<feature type="domain" description="RmlD-like substrate binding" evidence="1">
    <location>
        <begin position="43"/>
        <end position="262"/>
    </location>
</feature>
<dbReference type="InterPro" id="IPR036291">
    <property type="entry name" value="NAD(P)-bd_dom_sf"/>
</dbReference>
<sequence>MKAVRCGAQKQAWRSSRGVCPKDGVELVAFSLPTFPPPSPLKKVIVHCAAERCPDISERDHAATIRLNVKATEHLAKAAVARGALLMYISSDYLFDGSQPPYEIDAKPNPLNFYGKCKYEAELAVRAIDPSAIVIRIPLLYGAVEYNAEATVNVLADFILNKEKSITVDNWQIRYLTNVADVAKIIRILVDENIVSNRLQVGVFHFSAKERFTKYAMCAVIAKAMGQDMSHIVPHSDPPKEPVASRPADAQLATTRLEQAGLYFPCVGFEDWFAANAPAS</sequence>
<dbReference type="AlphaFoldDB" id="A0A4P9W737"/>
<dbReference type="Gene3D" id="3.40.50.720">
    <property type="entry name" value="NAD(P)-binding Rossmann-like Domain"/>
    <property type="match status" value="1"/>
</dbReference>
<dbReference type="InterPro" id="IPR005913">
    <property type="entry name" value="dTDP_dehydrorham_reduct"/>
</dbReference>
<proteinExistence type="predicted"/>
<dbReference type="Pfam" id="PF04321">
    <property type="entry name" value="RmlD_sub_bind"/>
    <property type="match status" value="1"/>
</dbReference>
<organism evidence="2 3">
    <name type="scientific">Blyttiomyces helicus</name>
    <dbReference type="NCBI Taxonomy" id="388810"/>
    <lineage>
        <taxon>Eukaryota</taxon>
        <taxon>Fungi</taxon>
        <taxon>Fungi incertae sedis</taxon>
        <taxon>Chytridiomycota</taxon>
        <taxon>Chytridiomycota incertae sedis</taxon>
        <taxon>Chytridiomycetes</taxon>
        <taxon>Chytridiomycetes incertae sedis</taxon>
        <taxon>Blyttiomyces</taxon>
    </lineage>
</organism>
<dbReference type="PANTHER" id="PTHR10491:SF4">
    <property type="entry name" value="METHIONINE ADENOSYLTRANSFERASE 2 SUBUNIT BETA"/>
    <property type="match status" value="1"/>
</dbReference>
<dbReference type="SUPFAM" id="SSF51735">
    <property type="entry name" value="NAD(P)-binding Rossmann-fold domains"/>
    <property type="match status" value="1"/>
</dbReference>